<evidence type="ECO:0000256" key="1">
    <source>
        <dbReference type="SAM" id="MobiDB-lite"/>
    </source>
</evidence>
<keyword evidence="2" id="KW-0812">Transmembrane</keyword>
<accession>I4CDF3</accession>
<keyword evidence="2" id="KW-0472">Membrane</keyword>
<keyword evidence="2" id="KW-1133">Transmembrane helix</keyword>
<gene>
    <name evidence="3" type="ordered locus">Desti_4982</name>
</gene>
<reference evidence="4" key="1">
    <citation type="submission" date="2012-06" db="EMBL/GenBank/DDBJ databases">
        <title>Complete sequence of chromosome of Desulfomonile tiedjei DSM 6799.</title>
        <authorList>
            <person name="Lucas S."/>
            <person name="Copeland A."/>
            <person name="Lapidus A."/>
            <person name="Glavina del Rio T."/>
            <person name="Dalin E."/>
            <person name="Tice H."/>
            <person name="Bruce D."/>
            <person name="Goodwin L."/>
            <person name="Pitluck S."/>
            <person name="Peters L."/>
            <person name="Ovchinnikova G."/>
            <person name="Zeytun A."/>
            <person name="Lu M."/>
            <person name="Kyrpides N."/>
            <person name="Mavromatis K."/>
            <person name="Ivanova N."/>
            <person name="Brettin T."/>
            <person name="Detter J.C."/>
            <person name="Han C."/>
            <person name="Larimer F."/>
            <person name="Land M."/>
            <person name="Hauser L."/>
            <person name="Markowitz V."/>
            <person name="Cheng J.-F."/>
            <person name="Hugenholtz P."/>
            <person name="Woyke T."/>
            <person name="Wu D."/>
            <person name="Spring S."/>
            <person name="Schroeder M."/>
            <person name="Brambilla E."/>
            <person name="Klenk H.-P."/>
            <person name="Eisen J.A."/>
        </authorList>
    </citation>
    <scope>NUCLEOTIDE SEQUENCE [LARGE SCALE GENOMIC DNA]</scope>
    <source>
        <strain evidence="4">ATCC 49306 / DSM 6799 / DCB-1</strain>
    </source>
</reference>
<dbReference type="EMBL" id="CP003360">
    <property type="protein sequence ID" value="AFM27594.1"/>
    <property type="molecule type" value="Genomic_DNA"/>
</dbReference>
<keyword evidence="4" id="KW-1185">Reference proteome</keyword>
<feature type="region of interest" description="Disordered" evidence="1">
    <location>
        <begin position="62"/>
        <end position="81"/>
    </location>
</feature>
<name>I4CDF3_DESTA</name>
<dbReference type="HOGENOM" id="CLU_2568318_0_0_7"/>
<evidence type="ECO:0000313" key="4">
    <source>
        <dbReference type="Proteomes" id="UP000006055"/>
    </source>
</evidence>
<sequence>MSFWDQMNYLTIIYVLLILLGLVWVVFRIRAFLRSQKERDAMWDRMLTEEELKALYQNARKNVPEGDGESAVQAKEPGTNN</sequence>
<dbReference type="KEGG" id="dti:Desti_4982"/>
<feature type="transmembrane region" description="Helical" evidence="2">
    <location>
        <begin position="12"/>
        <end position="33"/>
    </location>
</feature>
<dbReference type="AlphaFoldDB" id="I4CDF3"/>
<evidence type="ECO:0000313" key="3">
    <source>
        <dbReference type="EMBL" id="AFM27594.1"/>
    </source>
</evidence>
<proteinExistence type="predicted"/>
<dbReference type="Proteomes" id="UP000006055">
    <property type="component" value="Chromosome"/>
</dbReference>
<organism evidence="3 4">
    <name type="scientific">Desulfomonile tiedjei (strain ATCC 49306 / DSM 6799 / DCB-1)</name>
    <dbReference type="NCBI Taxonomy" id="706587"/>
    <lineage>
        <taxon>Bacteria</taxon>
        <taxon>Pseudomonadati</taxon>
        <taxon>Thermodesulfobacteriota</taxon>
        <taxon>Desulfomonilia</taxon>
        <taxon>Desulfomonilales</taxon>
        <taxon>Desulfomonilaceae</taxon>
        <taxon>Desulfomonile</taxon>
    </lineage>
</organism>
<protein>
    <submittedName>
        <fullName evidence="3">Uncharacterized protein</fullName>
    </submittedName>
</protein>
<dbReference type="STRING" id="706587.Desti_4982"/>
<evidence type="ECO:0000256" key="2">
    <source>
        <dbReference type="SAM" id="Phobius"/>
    </source>
</evidence>